<feature type="transmembrane region" description="Helical" evidence="1">
    <location>
        <begin position="189"/>
        <end position="212"/>
    </location>
</feature>
<name>A0A8H3LF67_9GLOM</name>
<dbReference type="AlphaFoldDB" id="A0A8H3LF67"/>
<dbReference type="Proteomes" id="UP000615446">
    <property type="component" value="Unassembled WGS sequence"/>
</dbReference>
<accession>A0A8H3LF67</accession>
<feature type="transmembrane region" description="Helical" evidence="1">
    <location>
        <begin position="40"/>
        <end position="62"/>
    </location>
</feature>
<sequence length="240" mass="27726">MDNYMIGLIITLFFAIGGFVLIFSTYIFGVRKNKNSNNFIMFNTLLITYDWIFYILFNIWIATHSDTVDDFALFSVYSLLSVAISMILFNLLLAVIILRREFKNNEQFRAWYQKHKVFCMFVVFCSPGGLNVLHVLNCKFNDMDIFDAKLSSTFEKKVIHASVISLLIGDLPRSCFSTFTNVVFQPYGFAYYAIPSISCLLTLSVFASGLFYRIYESTIRDYEKPTVQELIISKNQILEA</sequence>
<keyword evidence="1" id="KW-0812">Transmembrane</keyword>
<dbReference type="EMBL" id="BLAL01000160">
    <property type="protein sequence ID" value="GES85989.1"/>
    <property type="molecule type" value="Genomic_DNA"/>
</dbReference>
<comment type="caution">
    <text evidence="2">The sequence shown here is derived from an EMBL/GenBank/DDBJ whole genome shotgun (WGS) entry which is preliminary data.</text>
</comment>
<keyword evidence="1" id="KW-1133">Transmembrane helix</keyword>
<feature type="transmembrane region" description="Helical" evidence="1">
    <location>
        <begin position="6"/>
        <end position="28"/>
    </location>
</feature>
<proteinExistence type="predicted"/>
<dbReference type="OrthoDB" id="2314241at2759"/>
<evidence type="ECO:0000313" key="3">
    <source>
        <dbReference type="Proteomes" id="UP000615446"/>
    </source>
</evidence>
<evidence type="ECO:0000256" key="1">
    <source>
        <dbReference type="SAM" id="Phobius"/>
    </source>
</evidence>
<feature type="transmembrane region" description="Helical" evidence="1">
    <location>
        <begin position="74"/>
        <end position="97"/>
    </location>
</feature>
<protein>
    <submittedName>
        <fullName evidence="2">Uncharacterized protein</fullName>
    </submittedName>
</protein>
<organism evidence="2 3">
    <name type="scientific">Rhizophagus clarus</name>
    <dbReference type="NCBI Taxonomy" id="94130"/>
    <lineage>
        <taxon>Eukaryota</taxon>
        <taxon>Fungi</taxon>
        <taxon>Fungi incertae sedis</taxon>
        <taxon>Mucoromycota</taxon>
        <taxon>Glomeromycotina</taxon>
        <taxon>Glomeromycetes</taxon>
        <taxon>Glomerales</taxon>
        <taxon>Glomeraceae</taxon>
        <taxon>Rhizophagus</taxon>
    </lineage>
</organism>
<reference evidence="2" key="1">
    <citation type="submission" date="2019-10" db="EMBL/GenBank/DDBJ databases">
        <title>Conservation and host-specific expression of non-tandemly repeated heterogenous ribosome RNA gene in arbuscular mycorrhizal fungi.</title>
        <authorList>
            <person name="Maeda T."/>
            <person name="Kobayashi Y."/>
            <person name="Nakagawa T."/>
            <person name="Ezawa T."/>
            <person name="Yamaguchi K."/>
            <person name="Bino T."/>
            <person name="Nishimoto Y."/>
            <person name="Shigenobu S."/>
            <person name="Kawaguchi M."/>
        </authorList>
    </citation>
    <scope>NUCLEOTIDE SEQUENCE</scope>
    <source>
        <strain evidence="2">HR1</strain>
    </source>
</reference>
<gene>
    <name evidence="2" type="ORF">RCL2_001306700</name>
</gene>
<evidence type="ECO:0000313" key="2">
    <source>
        <dbReference type="EMBL" id="GES85989.1"/>
    </source>
</evidence>
<feature type="transmembrane region" description="Helical" evidence="1">
    <location>
        <begin position="117"/>
        <end position="136"/>
    </location>
</feature>
<keyword evidence="1" id="KW-0472">Membrane</keyword>